<gene>
    <name evidence="2" type="ORF">F3Y22_tig00014064pilonHSYRG00013</name>
</gene>
<sequence>MHANLVMYFYCRADIESGSPPELAHASKPVLSLKACVRIWSGPDGIVNKKCRRREYQGNQELCNSPGAGLNKQEATSSLATYLPGWGQWVIFKAHGLAFSLVPCRLLALGFGFFFRDEASSISNHHSFTAPKLLQKIACKNICSFHHDLVAPFQVESPFPPSDKIGINSVQREAEEIVPMKQMKMDWVPYIQLENRGNQVDRLKSQIFILSCTQRRVALKQMKIDRLKKYEYCLPYFYQPLKEDELEQSTEVQIIFPAEPKPLQAGFQITVRKRDSAREIADLPPSELPATPAIVPNSAHDGHNHDELENDQKDAFKDFVKEKVREAKKANRKAREARKNALEEMSEDTKATFENMRFYKFYPVQTQDTPDVSNVKFIRDKDVMIRHIPGGAIWEADKLAKEGIG</sequence>
<dbReference type="Proteomes" id="UP000436088">
    <property type="component" value="Unassembled WGS sequence"/>
</dbReference>
<evidence type="ECO:0000313" key="3">
    <source>
        <dbReference type="Proteomes" id="UP000436088"/>
    </source>
</evidence>
<dbReference type="InterPro" id="IPR039313">
    <property type="entry name" value="HIT4"/>
</dbReference>
<dbReference type="EMBL" id="VEPZ02000562">
    <property type="protein sequence ID" value="KAE8722343.1"/>
    <property type="molecule type" value="Genomic_DNA"/>
</dbReference>
<evidence type="ECO:0000313" key="2">
    <source>
        <dbReference type="EMBL" id="KAE8722343.1"/>
    </source>
</evidence>
<keyword evidence="1" id="KW-0175">Coiled coil</keyword>
<reference evidence="2" key="1">
    <citation type="submission" date="2019-09" db="EMBL/GenBank/DDBJ databases">
        <title>Draft genome information of white flower Hibiscus syriacus.</title>
        <authorList>
            <person name="Kim Y.-M."/>
        </authorList>
    </citation>
    <scope>NUCLEOTIDE SEQUENCE [LARGE SCALE GENOMIC DNA]</scope>
    <source>
        <strain evidence="2">YM2019G1</strain>
    </source>
</reference>
<dbReference type="GO" id="GO:1900034">
    <property type="term" value="P:regulation of cellular response to heat"/>
    <property type="evidence" value="ECO:0007669"/>
    <property type="project" value="InterPro"/>
</dbReference>
<dbReference type="PANTHER" id="PTHR33704">
    <property type="entry name" value="PROTEIN HEAT INTOLERANT 4-RELATED"/>
    <property type="match status" value="1"/>
</dbReference>
<feature type="coiled-coil region" evidence="1">
    <location>
        <begin position="317"/>
        <end position="347"/>
    </location>
</feature>
<organism evidence="2 3">
    <name type="scientific">Hibiscus syriacus</name>
    <name type="common">Rose of Sharon</name>
    <dbReference type="NCBI Taxonomy" id="106335"/>
    <lineage>
        <taxon>Eukaryota</taxon>
        <taxon>Viridiplantae</taxon>
        <taxon>Streptophyta</taxon>
        <taxon>Embryophyta</taxon>
        <taxon>Tracheophyta</taxon>
        <taxon>Spermatophyta</taxon>
        <taxon>Magnoliopsida</taxon>
        <taxon>eudicotyledons</taxon>
        <taxon>Gunneridae</taxon>
        <taxon>Pentapetalae</taxon>
        <taxon>rosids</taxon>
        <taxon>malvids</taxon>
        <taxon>Malvales</taxon>
        <taxon>Malvaceae</taxon>
        <taxon>Malvoideae</taxon>
        <taxon>Hibiscus</taxon>
    </lineage>
</organism>
<proteinExistence type="predicted"/>
<name>A0A6A3C036_HIBSY</name>
<protein>
    <submittedName>
        <fullName evidence="2">Uncharacterized protein</fullName>
    </submittedName>
</protein>
<keyword evidence="3" id="KW-1185">Reference proteome</keyword>
<comment type="caution">
    <text evidence="2">The sequence shown here is derived from an EMBL/GenBank/DDBJ whole genome shotgun (WGS) entry which is preliminary data.</text>
</comment>
<dbReference type="AlphaFoldDB" id="A0A6A3C036"/>
<accession>A0A6A3C036</accession>
<dbReference type="PANTHER" id="PTHR33704:SF1">
    <property type="entry name" value="PROTEIN HEAT INTOLERANT 4-RELATED"/>
    <property type="match status" value="1"/>
</dbReference>
<evidence type="ECO:0000256" key="1">
    <source>
        <dbReference type="SAM" id="Coils"/>
    </source>
</evidence>